<keyword evidence="2" id="KW-0812">Transmembrane</keyword>
<evidence type="ECO:0000256" key="1">
    <source>
        <dbReference type="SAM" id="MobiDB-lite"/>
    </source>
</evidence>
<feature type="compositionally biased region" description="Acidic residues" evidence="1">
    <location>
        <begin position="118"/>
        <end position="127"/>
    </location>
</feature>
<feature type="compositionally biased region" description="Pro residues" evidence="1">
    <location>
        <begin position="145"/>
        <end position="154"/>
    </location>
</feature>
<evidence type="ECO:0000313" key="4">
    <source>
        <dbReference type="Proteomes" id="UP000095463"/>
    </source>
</evidence>
<evidence type="ECO:0000256" key="2">
    <source>
        <dbReference type="SAM" id="Phobius"/>
    </source>
</evidence>
<sequence>MTLDDLKKIFLSPTLFRLETILSPRLVPVLYATGLAALLLWSVGHLFVSFGRNFGDGLWGLLEIAVYGALFLLVLRIVCEVLLVFFKANETVTRTVSLSRVPTSLIDEVRDAIHDIAEDEPYEDETSEGAIEPTTPAVRRTARRTPPPTEKPDI</sequence>
<dbReference type="EMBL" id="LAJE02000285">
    <property type="protein sequence ID" value="OEO29379.1"/>
    <property type="molecule type" value="Genomic_DNA"/>
</dbReference>
<dbReference type="RefSeq" id="WP_069911290.1">
    <property type="nucleotide sequence ID" value="NZ_LAJE02000285.1"/>
</dbReference>
<dbReference type="AlphaFoldDB" id="A0A1E5XLC0"/>
<dbReference type="Pfam" id="PF14110">
    <property type="entry name" value="DUF4282"/>
    <property type="match status" value="1"/>
</dbReference>
<keyword evidence="2" id="KW-1133">Transmembrane helix</keyword>
<reference evidence="3 4" key="1">
    <citation type="journal article" date="2015" name="Genome Announc.">
        <title>Genome Assemblies of Three Soil-Associated Devosia species: D. insulae, D. limi, and D. soli.</title>
        <authorList>
            <person name="Hassan Y.I."/>
            <person name="Lepp D."/>
            <person name="Zhou T."/>
        </authorList>
    </citation>
    <scope>NUCLEOTIDE SEQUENCE [LARGE SCALE GENOMIC DNA]</scope>
    <source>
        <strain evidence="3 4">DS-56</strain>
    </source>
</reference>
<keyword evidence="4" id="KW-1185">Reference proteome</keyword>
<feature type="region of interest" description="Disordered" evidence="1">
    <location>
        <begin position="118"/>
        <end position="154"/>
    </location>
</feature>
<gene>
    <name evidence="3" type="ORF">VW23_025500</name>
</gene>
<protein>
    <recommendedName>
        <fullName evidence="5">DUF4282 domain-containing protein</fullName>
    </recommendedName>
</protein>
<dbReference type="InterPro" id="IPR025557">
    <property type="entry name" value="DUF4282"/>
</dbReference>
<comment type="caution">
    <text evidence="3">The sequence shown here is derived from an EMBL/GenBank/DDBJ whole genome shotgun (WGS) entry which is preliminary data.</text>
</comment>
<feature type="transmembrane region" description="Helical" evidence="2">
    <location>
        <begin position="26"/>
        <end position="44"/>
    </location>
</feature>
<keyword evidence="2" id="KW-0472">Membrane</keyword>
<accession>A0A1E5XLC0</accession>
<evidence type="ECO:0008006" key="5">
    <source>
        <dbReference type="Google" id="ProtNLM"/>
    </source>
</evidence>
<dbReference type="Proteomes" id="UP000095463">
    <property type="component" value="Unassembled WGS sequence"/>
</dbReference>
<dbReference type="OrthoDB" id="7949883at2"/>
<name>A0A1E5XLC0_9HYPH</name>
<evidence type="ECO:0000313" key="3">
    <source>
        <dbReference type="EMBL" id="OEO29379.1"/>
    </source>
</evidence>
<feature type="transmembrane region" description="Helical" evidence="2">
    <location>
        <begin position="64"/>
        <end position="86"/>
    </location>
</feature>
<proteinExistence type="predicted"/>
<organism evidence="3 4">
    <name type="scientific">Devosia insulae DS-56</name>
    <dbReference type="NCBI Taxonomy" id="1116389"/>
    <lineage>
        <taxon>Bacteria</taxon>
        <taxon>Pseudomonadati</taxon>
        <taxon>Pseudomonadota</taxon>
        <taxon>Alphaproteobacteria</taxon>
        <taxon>Hyphomicrobiales</taxon>
        <taxon>Devosiaceae</taxon>
        <taxon>Devosia</taxon>
    </lineage>
</organism>